<protein>
    <submittedName>
        <fullName evidence="2">Uncharacterized protein</fullName>
    </submittedName>
</protein>
<feature type="region of interest" description="Disordered" evidence="1">
    <location>
        <begin position="1"/>
        <end position="36"/>
    </location>
</feature>
<sequence>MVQEATGTIRQLVPEEEQIVRDEPQIPSRPSSPLIE</sequence>
<accession>X1QWR7</accession>
<evidence type="ECO:0000313" key="2">
    <source>
        <dbReference type="EMBL" id="GAI59256.1"/>
    </source>
</evidence>
<organism evidence="2">
    <name type="scientific">marine sediment metagenome</name>
    <dbReference type="NCBI Taxonomy" id="412755"/>
    <lineage>
        <taxon>unclassified sequences</taxon>
        <taxon>metagenomes</taxon>
        <taxon>ecological metagenomes</taxon>
    </lineage>
</organism>
<feature type="non-terminal residue" evidence="2">
    <location>
        <position position="36"/>
    </location>
</feature>
<comment type="caution">
    <text evidence="2">The sequence shown here is derived from an EMBL/GenBank/DDBJ whole genome shotgun (WGS) entry which is preliminary data.</text>
</comment>
<reference evidence="2" key="1">
    <citation type="journal article" date="2014" name="Front. Microbiol.">
        <title>High frequency of phylogenetically diverse reductive dehalogenase-homologous genes in deep subseafloor sedimentary metagenomes.</title>
        <authorList>
            <person name="Kawai M."/>
            <person name="Futagami T."/>
            <person name="Toyoda A."/>
            <person name="Takaki Y."/>
            <person name="Nishi S."/>
            <person name="Hori S."/>
            <person name="Arai W."/>
            <person name="Tsubouchi T."/>
            <person name="Morono Y."/>
            <person name="Uchiyama I."/>
            <person name="Ito T."/>
            <person name="Fujiyama A."/>
            <person name="Inagaki F."/>
            <person name="Takami H."/>
        </authorList>
    </citation>
    <scope>NUCLEOTIDE SEQUENCE</scope>
    <source>
        <strain evidence="2">Expedition CK06-06</strain>
    </source>
</reference>
<evidence type="ECO:0000256" key="1">
    <source>
        <dbReference type="SAM" id="MobiDB-lite"/>
    </source>
</evidence>
<dbReference type="EMBL" id="BARW01003982">
    <property type="protein sequence ID" value="GAI59256.1"/>
    <property type="molecule type" value="Genomic_DNA"/>
</dbReference>
<name>X1QWR7_9ZZZZ</name>
<dbReference type="AlphaFoldDB" id="X1QWR7"/>
<gene>
    <name evidence="2" type="ORF">S12H4_09693</name>
</gene>
<proteinExistence type="predicted"/>